<keyword evidence="1 7" id="KW-0812">Transmembrane</keyword>
<evidence type="ECO:0000313" key="9">
    <source>
        <dbReference type="Proteomes" id="UP001141327"/>
    </source>
</evidence>
<evidence type="ECO:0000256" key="5">
    <source>
        <dbReference type="ARBA" id="ARBA00023329"/>
    </source>
</evidence>
<gene>
    <name evidence="8" type="ORF">PAPYR_4995</name>
</gene>
<dbReference type="EMBL" id="JAPMOS010000022">
    <property type="protein sequence ID" value="KAJ4459189.1"/>
    <property type="molecule type" value="Genomic_DNA"/>
</dbReference>
<keyword evidence="4 7" id="KW-0472">Membrane</keyword>
<evidence type="ECO:0008006" key="10">
    <source>
        <dbReference type="Google" id="ProtNLM"/>
    </source>
</evidence>
<feature type="transmembrane region" description="Helical" evidence="7">
    <location>
        <begin position="66"/>
        <end position="86"/>
    </location>
</feature>
<evidence type="ECO:0000256" key="4">
    <source>
        <dbReference type="ARBA" id="ARBA00023136"/>
    </source>
</evidence>
<organism evidence="8 9">
    <name type="scientific">Paratrimastix pyriformis</name>
    <dbReference type="NCBI Taxonomy" id="342808"/>
    <lineage>
        <taxon>Eukaryota</taxon>
        <taxon>Metamonada</taxon>
        <taxon>Preaxostyla</taxon>
        <taxon>Paratrimastigidae</taxon>
        <taxon>Paratrimastix</taxon>
    </lineage>
</organism>
<dbReference type="Proteomes" id="UP001141327">
    <property type="component" value="Unassembled WGS sequence"/>
</dbReference>
<reference evidence="8" key="1">
    <citation type="journal article" date="2022" name="bioRxiv">
        <title>Genomics of Preaxostyla Flagellates Illuminates Evolutionary Transitions and the Path Towards Mitochondrial Loss.</title>
        <authorList>
            <person name="Novak L.V.F."/>
            <person name="Treitli S.C."/>
            <person name="Pyrih J."/>
            <person name="Halakuc P."/>
            <person name="Pipaliya S.V."/>
            <person name="Vacek V."/>
            <person name="Brzon O."/>
            <person name="Soukal P."/>
            <person name="Eme L."/>
            <person name="Dacks J.B."/>
            <person name="Karnkowska A."/>
            <person name="Elias M."/>
            <person name="Hampl V."/>
        </authorList>
    </citation>
    <scope>NUCLEOTIDE SEQUENCE</scope>
    <source>
        <strain evidence="8">RCP-MX</strain>
    </source>
</reference>
<feature type="region of interest" description="Disordered" evidence="6">
    <location>
        <begin position="1"/>
        <end position="23"/>
    </location>
</feature>
<evidence type="ECO:0000313" key="8">
    <source>
        <dbReference type="EMBL" id="KAJ4459189.1"/>
    </source>
</evidence>
<protein>
    <recommendedName>
        <fullName evidence="10">Vacuolar ATPase assembly integral membrane protein VMA21 homolog</fullName>
    </recommendedName>
</protein>
<keyword evidence="3 7" id="KW-1133">Transmembrane helix</keyword>
<evidence type="ECO:0000256" key="1">
    <source>
        <dbReference type="ARBA" id="ARBA00022692"/>
    </source>
</evidence>
<proteinExistence type="predicted"/>
<dbReference type="Pfam" id="PF09446">
    <property type="entry name" value="VMA21"/>
    <property type="match status" value="1"/>
</dbReference>
<dbReference type="InterPro" id="IPR019013">
    <property type="entry name" value="Vma21"/>
</dbReference>
<evidence type="ECO:0000256" key="3">
    <source>
        <dbReference type="ARBA" id="ARBA00022989"/>
    </source>
</evidence>
<name>A0ABQ8UIY3_9EUKA</name>
<accession>A0ABQ8UIY3</accession>
<sequence>MSGVAPKLDPNQVVDQPAAPDTGAKFPAGKEFVLVAFLMFVIPLFLFFFVHLGLQKVFHTTSRVSLISAGLTAVFAVNAFLIYYSIRAFKDSAAEERAAAAAVKTQ</sequence>
<evidence type="ECO:0000256" key="2">
    <source>
        <dbReference type="ARBA" id="ARBA00022824"/>
    </source>
</evidence>
<evidence type="ECO:0000256" key="7">
    <source>
        <dbReference type="SAM" id="Phobius"/>
    </source>
</evidence>
<keyword evidence="9" id="KW-1185">Reference proteome</keyword>
<comment type="caution">
    <text evidence="8">The sequence shown here is derived from an EMBL/GenBank/DDBJ whole genome shotgun (WGS) entry which is preliminary data.</text>
</comment>
<keyword evidence="5" id="KW-0968">Cytoplasmic vesicle</keyword>
<keyword evidence="2" id="KW-0256">Endoplasmic reticulum</keyword>
<feature type="transmembrane region" description="Helical" evidence="7">
    <location>
        <begin position="32"/>
        <end position="54"/>
    </location>
</feature>
<evidence type="ECO:0000256" key="6">
    <source>
        <dbReference type="SAM" id="MobiDB-lite"/>
    </source>
</evidence>